<evidence type="ECO:0000313" key="7">
    <source>
        <dbReference type="Proteomes" id="UP000700596"/>
    </source>
</evidence>
<dbReference type="GO" id="GO:0016020">
    <property type="term" value="C:membrane"/>
    <property type="evidence" value="ECO:0007669"/>
    <property type="project" value="UniProtKB-SubCell"/>
</dbReference>
<dbReference type="OrthoDB" id="440424at2759"/>
<comment type="similarity">
    <text evidence="2">Belongs to the IFI6/IFI27 family.</text>
</comment>
<keyword evidence="3" id="KW-0812">Transmembrane</keyword>
<evidence type="ECO:0000256" key="5">
    <source>
        <dbReference type="ARBA" id="ARBA00023136"/>
    </source>
</evidence>
<accession>A0A9P9E3L7</accession>
<keyword evidence="4" id="KW-1133">Transmembrane helix</keyword>
<dbReference type="PANTHER" id="PTHR16932:SF18">
    <property type="entry name" value="INTERFERON, ALPHA-INDUCIBLE PROTEIN 27-LIKE 2"/>
    <property type="match status" value="1"/>
</dbReference>
<evidence type="ECO:0000256" key="3">
    <source>
        <dbReference type="ARBA" id="ARBA00022692"/>
    </source>
</evidence>
<protein>
    <submittedName>
        <fullName evidence="6">Uncharacterized protein</fullName>
    </submittedName>
</protein>
<dbReference type="Gene3D" id="6.10.110.10">
    <property type="match status" value="1"/>
</dbReference>
<dbReference type="Pfam" id="PF06140">
    <property type="entry name" value="Ifi-6-16"/>
    <property type="match status" value="1"/>
</dbReference>
<reference evidence="6" key="1">
    <citation type="journal article" date="2021" name="Nat. Commun.">
        <title>Genetic determinants of endophytism in the Arabidopsis root mycobiome.</title>
        <authorList>
            <person name="Mesny F."/>
            <person name="Miyauchi S."/>
            <person name="Thiergart T."/>
            <person name="Pickel B."/>
            <person name="Atanasova L."/>
            <person name="Karlsson M."/>
            <person name="Huettel B."/>
            <person name="Barry K.W."/>
            <person name="Haridas S."/>
            <person name="Chen C."/>
            <person name="Bauer D."/>
            <person name="Andreopoulos W."/>
            <person name="Pangilinan J."/>
            <person name="LaButti K."/>
            <person name="Riley R."/>
            <person name="Lipzen A."/>
            <person name="Clum A."/>
            <person name="Drula E."/>
            <person name="Henrissat B."/>
            <person name="Kohler A."/>
            <person name="Grigoriev I.V."/>
            <person name="Martin F.M."/>
            <person name="Hacquard S."/>
        </authorList>
    </citation>
    <scope>NUCLEOTIDE SEQUENCE</scope>
    <source>
        <strain evidence="6">MPI-CAGE-CH-0243</strain>
    </source>
</reference>
<dbReference type="PANTHER" id="PTHR16932">
    <property type="entry name" value="INTERFERON ALPHA-INDUCIBLE PROTEIN 27"/>
    <property type="match status" value="1"/>
</dbReference>
<dbReference type="AlphaFoldDB" id="A0A9P9E3L7"/>
<keyword evidence="5" id="KW-0472">Membrane</keyword>
<gene>
    <name evidence="6" type="ORF">B0J11DRAFT_244371</name>
</gene>
<dbReference type="EMBL" id="JAGMWT010000004">
    <property type="protein sequence ID" value="KAH7130117.1"/>
    <property type="molecule type" value="Genomic_DNA"/>
</dbReference>
<organism evidence="6 7">
    <name type="scientific">Dendryphion nanum</name>
    <dbReference type="NCBI Taxonomy" id="256645"/>
    <lineage>
        <taxon>Eukaryota</taxon>
        <taxon>Fungi</taxon>
        <taxon>Dikarya</taxon>
        <taxon>Ascomycota</taxon>
        <taxon>Pezizomycotina</taxon>
        <taxon>Dothideomycetes</taxon>
        <taxon>Pleosporomycetidae</taxon>
        <taxon>Pleosporales</taxon>
        <taxon>Torulaceae</taxon>
        <taxon>Dendryphion</taxon>
    </lineage>
</organism>
<dbReference type="Proteomes" id="UP000700596">
    <property type="component" value="Unassembled WGS sequence"/>
</dbReference>
<name>A0A9P9E3L7_9PLEO</name>
<evidence type="ECO:0000256" key="2">
    <source>
        <dbReference type="ARBA" id="ARBA00007262"/>
    </source>
</evidence>
<dbReference type="InterPro" id="IPR038213">
    <property type="entry name" value="IFI6/IFI27-like_sf"/>
</dbReference>
<proteinExistence type="inferred from homology"/>
<comment type="subcellular location">
    <subcellularLocation>
        <location evidence="1">Membrane</location>
        <topology evidence="1">Multi-pass membrane protein</topology>
    </subcellularLocation>
</comment>
<keyword evidence="7" id="KW-1185">Reference proteome</keyword>
<dbReference type="InterPro" id="IPR009311">
    <property type="entry name" value="IFI6/IFI27-like"/>
</dbReference>
<evidence type="ECO:0000256" key="1">
    <source>
        <dbReference type="ARBA" id="ARBA00004141"/>
    </source>
</evidence>
<comment type="caution">
    <text evidence="6">The sequence shown here is derived from an EMBL/GenBank/DDBJ whole genome shotgun (WGS) entry which is preliminary data.</text>
</comment>
<evidence type="ECO:0000256" key="4">
    <source>
        <dbReference type="ARBA" id="ARBA00022989"/>
    </source>
</evidence>
<sequence length="243" mass="25278">MDSWFRNVGCGVAEAGRIIHGSLDGFGRNAGNALDSWGKEMGKDLDPSHPVHIAMVKTGQFSFAVARETLRSLDGFGQQTERSVSKAYNEVHRHVSTIEWDGLSNEVRAWVEHNATELGVAVSDAVGNVLQIAQSDLPAEITQWIAENPGQTIFIIAAGAVFFAPFLMRVPLLKSLGFATHGVAAGSAAAAIQSMIGPLQTGSIFSLLQSAGAGGSSLTVVDAMISTGAGVGLSTLTAKSALG</sequence>
<evidence type="ECO:0000313" key="6">
    <source>
        <dbReference type="EMBL" id="KAH7130117.1"/>
    </source>
</evidence>